<accession>A0ABP8R657</accession>
<dbReference type="Gene3D" id="3.30.930.30">
    <property type="match status" value="1"/>
</dbReference>
<dbReference type="NCBIfam" id="NF041497">
    <property type="entry name" value="MobV"/>
    <property type="match status" value="1"/>
</dbReference>
<protein>
    <recommendedName>
        <fullName evidence="3">Plasmid recombination enzyme</fullName>
    </recommendedName>
</protein>
<dbReference type="RefSeq" id="WP_345068419.1">
    <property type="nucleotide sequence ID" value="NZ_BAABGR010000035.1"/>
</dbReference>
<sequence length="145" mass="16684">MKLPDAINERIKEGYKGKKVLRKDAVKFIPMVMTGSHEEMKAIFKNSEKANAWLKANYKFVCKEFGKENIVRFTLHLDEKTPHIHAVVVPLTDDGRLSAKERFGNRNDLSDRQTRYADAMEQFGLKRGIVDSKAKHTSEGWYIGK</sequence>
<evidence type="ECO:0000313" key="1">
    <source>
        <dbReference type="EMBL" id="GAA4519311.1"/>
    </source>
</evidence>
<dbReference type="Pfam" id="PF01076">
    <property type="entry name" value="Mob_Pre"/>
    <property type="match status" value="1"/>
</dbReference>
<evidence type="ECO:0000313" key="2">
    <source>
        <dbReference type="Proteomes" id="UP001500394"/>
    </source>
</evidence>
<dbReference type="CDD" id="cd17242">
    <property type="entry name" value="MobM_relaxase"/>
    <property type="match status" value="1"/>
</dbReference>
<name>A0ABP8R657_9SPHI</name>
<keyword evidence="2" id="KW-1185">Reference proteome</keyword>
<dbReference type="Proteomes" id="UP001500394">
    <property type="component" value="Unassembled WGS sequence"/>
</dbReference>
<organism evidence="1 2">
    <name type="scientific">Sphingobacterium thermophilum</name>
    <dbReference type="NCBI Taxonomy" id="768534"/>
    <lineage>
        <taxon>Bacteria</taxon>
        <taxon>Pseudomonadati</taxon>
        <taxon>Bacteroidota</taxon>
        <taxon>Sphingobacteriia</taxon>
        <taxon>Sphingobacteriales</taxon>
        <taxon>Sphingobacteriaceae</taxon>
        <taxon>Sphingobacterium</taxon>
    </lineage>
</organism>
<dbReference type="InterPro" id="IPR001668">
    <property type="entry name" value="Mob_Pre"/>
</dbReference>
<evidence type="ECO:0008006" key="3">
    <source>
        <dbReference type="Google" id="ProtNLM"/>
    </source>
</evidence>
<proteinExistence type="predicted"/>
<gene>
    <name evidence="1" type="ORF">GCM10023173_22040</name>
</gene>
<comment type="caution">
    <text evidence="1">The sequence shown here is derived from an EMBL/GenBank/DDBJ whole genome shotgun (WGS) entry which is preliminary data.</text>
</comment>
<reference evidence="2" key="1">
    <citation type="journal article" date="2019" name="Int. J. Syst. Evol. Microbiol.">
        <title>The Global Catalogue of Microorganisms (GCM) 10K type strain sequencing project: providing services to taxonomists for standard genome sequencing and annotation.</title>
        <authorList>
            <consortium name="The Broad Institute Genomics Platform"/>
            <consortium name="The Broad Institute Genome Sequencing Center for Infectious Disease"/>
            <person name="Wu L."/>
            <person name="Ma J."/>
        </authorList>
    </citation>
    <scope>NUCLEOTIDE SEQUENCE [LARGE SCALE GENOMIC DNA]</scope>
    <source>
        <strain evidence="2">JCM 17858</strain>
    </source>
</reference>
<dbReference type="EMBL" id="BAABGR010000035">
    <property type="protein sequence ID" value="GAA4519311.1"/>
    <property type="molecule type" value="Genomic_DNA"/>
</dbReference>